<dbReference type="EMBL" id="CAJPWZ010001808">
    <property type="protein sequence ID" value="CAG2224606.1"/>
    <property type="molecule type" value="Genomic_DNA"/>
</dbReference>
<name>A0A8S3T6P3_MYTED</name>
<dbReference type="AlphaFoldDB" id="A0A8S3T6P3"/>
<proteinExistence type="predicted"/>
<reference evidence="1" key="1">
    <citation type="submission" date="2021-03" db="EMBL/GenBank/DDBJ databases">
        <authorList>
            <person name="Bekaert M."/>
        </authorList>
    </citation>
    <scope>NUCLEOTIDE SEQUENCE</scope>
</reference>
<dbReference type="Proteomes" id="UP000683360">
    <property type="component" value="Unassembled WGS sequence"/>
</dbReference>
<protein>
    <submittedName>
        <fullName evidence="1">Uncharacterized protein</fullName>
    </submittedName>
</protein>
<dbReference type="Gene3D" id="1.10.533.10">
    <property type="entry name" value="Death Domain, Fas"/>
    <property type="match status" value="1"/>
</dbReference>
<accession>A0A8S3T6P3</accession>
<dbReference type="InterPro" id="IPR011029">
    <property type="entry name" value="DEATH-like_dom_sf"/>
</dbReference>
<gene>
    <name evidence="1" type="ORF">MEDL_37792</name>
</gene>
<sequence length="197" mass="22361">MTEPSNKHLVRLGSQIGITLFEEFFINLKMDRKILERIEYTYAGQSSEVIMSIALVKWKESKLENLEDPTLNDLSDALAAMTLDTHIICQVFREDMELQLDEFADFKLCETPGDDVLKALSYQIGNCALQLGIELGVTLYGVESSFIKFPKDLPGLLEDILKKWKNESKVATFYSLMMALKLVNGGGVRYLRKLLLN</sequence>
<keyword evidence="2" id="KW-1185">Reference proteome</keyword>
<comment type="caution">
    <text evidence="1">The sequence shown here is derived from an EMBL/GenBank/DDBJ whole genome shotgun (WGS) entry which is preliminary data.</text>
</comment>
<evidence type="ECO:0000313" key="2">
    <source>
        <dbReference type="Proteomes" id="UP000683360"/>
    </source>
</evidence>
<organism evidence="1 2">
    <name type="scientific">Mytilus edulis</name>
    <name type="common">Blue mussel</name>
    <dbReference type="NCBI Taxonomy" id="6550"/>
    <lineage>
        <taxon>Eukaryota</taxon>
        <taxon>Metazoa</taxon>
        <taxon>Spiralia</taxon>
        <taxon>Lophotrochozoa</taxon>
        <taxon>Mollusca</taxon>
        <taxon>Bivalvia</taxon>
        <taxon>Autobranchia</taxon>
        <taxon>Pteriomorphia</taxon>
        <taxon>Mytilida</taxon>
        <taxon>Mytiloidea</taxon>
        <taxon>Mytilidae</taxon>
        <taxon>Mytilinae</taxon>
        <taxon>Mytilus</taxon>
    </lineage>
</organism>
<evidence type="ECO:0000313" key="1">
    <source>
        <dbReference type="EMBL" id="CAG2224606.1"/>
    </source>
</evidence>